<dbReference type="GO" id="GO:0000428">
    <property type="term" value="C:DNA-directed RNA polymerase complex"/>
    <property type="evidence" value="ECO:0007669"/>
    <property type="project" value="UniProtKB-KW"/>
</dbReference>
<evidence type="ECO:0000256" key="1">
    <source>
        <dbReference type="ARBA" id="ARBA00022478"/>
    </source>
</evidence>
<dbReference type="SUPFAM" id="SSF55257">
    <property type="entry name" value="RBP11-like subunits of RNA polymerase"/>
    <property type="match status" value="1"/>
</dbReference>
<dbReference type="Gene3D" id="3.30.1360.10">
    <property type="entry name" value="RNA polymerase, RBP11-like subunit"/>
    <property type="match status" value="1"/>
</dbReference>
<dbReference type="InterPro" id="IPR022905">
    <property type="entry name" value="Rpo11-like"/>
</dbReference>
<dbReference type="Pfam" id="PF13656">
    <property type="entry name" value="RNA_pol_L_2"/>
    <property type="match status" value="1"/>
</dbReference>
<gene>
    <name evidence="4" type="ORF">METZ01_LOCUS56328</name>
</gene>
<sequence>MPVKVLKNEGRELRLRIIGGTPTTLQMFRSRLNEKDDVEYANFFQNHPDLDDPELYVRAAKGKKAAKILTDICSTISKEFSSIKL</sequence>
<dbReference type="GO" id="GO:0006351">
    <property type="term" value="P:DNA-templated transcription"/>
    <property type="evidence" value="ECO:0007669"/>
    <property type="project" value="InterPro"/>
</dbReference>
<accession>A0A381SJ60</accession>
<proteinExistence type="inferred from homology"/>
<dbReference type="GO" id="GO:0046983">
    <property type="term" value="F:protein dimerization activity"/>
    <property type="evidence" value="ECO:0007669"/>
    <property type="project" value="InterPro"/>
</dbReference>
<dbReference type="InterPro" id="IPR009025">
    <property type="entry name" value="RBP11-like_dimer"/>
</dbReference>
<evidence type="ECO:0000259" key="3">
    <source>
        <dbReference type="Pfam" id="PF13656"/>
    </source>
</evidence>
<dbReference type="EMBL" id="UINC01003114">
    <property type="protein sequence ID" value="SVA03474.1"/>
    <property type="molecule type" value="Genomic_DNA"/>
</dbReference>
<dbReference type="HAMAP" id="MF_00261">
    <property type="entry name" value="RNApol_arch_Rpo11"/>
    <property type="match status" value="1"/>
</dbReference>
<keyword evidence="2" id="KW-0804">Transcription</keyword>
<dbReference type="AlphaFoldDB" id="A0A381SJ60"/>
<dbReference type="GO" id="GO:0003899">
    <property type="term" value="F:DNA-directed RNA polymerase activity"/>
    <property type="evidence" value="ECO:0007669"/>
    <property type="project" value="InterPro"/>
</dbReference>
<keyword evidence="1" id="KW-0240">DNA-directed RNA polymerase</keyword>
<feature type="domain" description="DNA-directed RNA polymerase RBP11-like dimerisation" evidence="3">
    <location>
        <begin position="13"/>
        <end position="83"/>
    </location>
</feature>
<evidence type="ECO:0000313" key="4">
    <source>
        <dbReference type="EMBL" id="SVA03474.1"/>
    </source>
</evidence>
<organism evidence="4">
    <name type="scientific">marine metagenome</name>
    <dbReference type="NCBI Taxonomy" id="408172"/>
    <lineage>
        <taxon>unclassified sequences</taxon>
        <taxon>metagenomes</taxon>
        <taxon>ecological metagenomes</taxon>
    </lineage>
</organism>
<dbReference type="InterPro" id="IPR036603">
    <property type="entry name" value="RBP11-like"/>
</dbReference>
<reference evidence="4" key="1">
    <citation type="submission" date="2018-05" db="EMBL/GenBank/DDBJ databases">
        <authorList>
            <person name="Lanie J.A."/>
            <person name="Ng W.-L."/>
            <person name="Kazmierczak K.M."/>
            <person name="Andrzejewski T.M."/>
            <person name="Davidsen T.M."/>
            <person name="Wayne K.J."/>
            <person name="Tettelin H."/>
            <person name="Glass J.I."/>
            <person name="Rusch D."/>
            <person name="Podicherti R."/>
            <person name="Tsui H.-C.T."/>
            <person name="Winkler M.E."/>
        </authorList>
    </citation>
    <scope>NUCLEOTIDE SEQUENCE</scope>
</reference>
<protein>
    <recommendedName>
        <fullName evidence="3">DNA-directed RNA polymerase RBP11-like dimerisation domain-containing protein</fullName>
    </recommendedName>
</protein>
<evidence type="ECO:0000256" key="2">
    <source>
        <dbReference type="ARBA" id="ARBA00023163"/>
    </source>
</evidence>
<name>A0A381SJ60_9ZZZZ</name>